<dbReference type="InterPro" id="IPR051395">
    <property type="entry name" value="Cytochrome_c_Peroxidase/MauG"/>
</dbReference>
<dbReference type="EC" id="1.11.1.5" evidence="9"/>
<comment type="subcellular location">
    <subcellularLocation>
        <location evidence="1">Cell envelope</location>
    </subcellularLocation>
</comment>
<dbReference type="Proteomes" id="UP000008461">
    <property type="component" value="Chromosome"/>
</dbReference>
<dbReference type="HOGENOM" id="CLU_034652_3_3_10"/>
<keyword evidence="3 7" id="KW-0479">Metal-binding</keyword>
<dbReference type="PANTHER" id="PTHR30600">
    <property type="entry name" value="CYTOCHROME C PEROXIDASE-RELATED"/>
    <property type="match status" value="1"/>
</dbReference>
<dbReference type="InterPro" id="IPR004852">
    <property type="entry name" value="Di-haem_cyt_c_peroxidsae"/>
</dbReference>
<keyword evidence="2 7" id="KW-0349">Heme</keyword>
<dbReference type="SUPFAM" id="SSF46626">
    <property type="entry name" value="Cytochrome c"/>
    <property type="match status" value="2"/>
</dbReference>
<dbReference type="GO" id="GO:0030313">
    <property type="term" value="C:cell envelope"/>
    <property type="evidence" value="ECO:0007669"/>
    <property type="project" value="UniProtKB-SubCell"/>
</dbReference>
<dbReference type="GO" id="GO:0020037">
    <property type="term" value="F:heme binding"/>
    <property type="evidence" value="ECO:0007669"/>
    <property type="project" value="InterPro"/>
</dbReference>
<dbReference type="eggNOG" id="COG1858">
    <property type="taxonomic scope" value="Bacteria"/>
</dbReference>
<dbReference type="InterPro" id="IPR009056">
    <property type="entry name" value="Cyt_c-like_dom"/>
</dbReference>
<evidence type="ECO:0000256" key="3">
    <source>
        <dbReference type="ARBA" id="ARBA00022723"/>
    </source>
</evidence>
<organism evidence="9 10">
    <name type="scientific">Haliscomenobacter hydrossis (strain ATCC 27775 / DSM 1100 / LMG 10767 / O)</name>
    <dbReference type="NCBI Taxonomy" id="760192"/>
    <lineage>
        <taxon>Bacteria</taxon>
        <taxon>Pseudomonadati</taxon>
        <taxon>Bacteroidota</taxon>
        <taxon>Saprospiria</taxon>
        <taxon>Saprospirales</taxon>
        <taxon>Haliscomenobacteraceae</taxon>
        <taxon>Haliscomenobacter</taxon>
    </lineage>
</organism>
<protein>
    <submittedName>
        <fullName evidence="9">Cytochrome-c peroxidase</fullName>
        <ecNumber evidence="9">1.11.1.5</ecNumber>
    </submittedName>
</protein>
<evidence type="ECO:0000256" key="4">
    <source>
        <dbReference type="ARBA" id="ARBA00022729"/>
    </source>
</evidence>
<name>F4KXP3_HALH1</name>
<dbReference type="Gene3D" id="1.10.760.10">
    <property type="entry name" value="Cytochrome c-like domain"/>
    <property type="match status" value="2"/>
</dbReference>
<dbReference type="GO" id="GO:0004130">
    <property type="term" value="F:cytochrome-c peroxidase activity"/>
    <property type="evidence" value="ECO:0007669"/>
    <property type="project" value="UniProtKB-EC"/>
</dbReference>
<dbReference type="PROSITE" id="PS51007">
    <property type="entry name" value="CYTC"/>
    <property type="match status" value="1"/>
</dbReference>
<dbReference type="OrthoDB" id="9805202at2"/>
<keyword evidence="6 7" id="KW-0408">Iron</keyword>
<reference evidence="9 10" key="1">
    <citation type="journal article" date="2011" name="Stand. Genomic Sci.">
        <title>Complete genome sequence of Haliscomenobacter hydrossis type strain (O).</title>
        <authorList>
            <consortium name="US DOE Joint Genome Institute (JGI-PGF)"/>
            <person name="Daligault H."/>
            <person name="Lapidus A."/>
            <person name="Zeytun A."/>
            <person name="Nolan M."/>
            <person name="Lucas S."/>
            <person name="Del Rio T.G."/>
            <person name="Tice H."/>
            <person name="Cheng J.F."/>
            <person name="Tapia R."/>
            <person name="Han C."/>
            <person name="Goodwin L."/>
            <person name="Pitluck S."/>
            <person name="Liolios K."/>
            <person name="Pagani I."/>
            <person name="Ivanova N."/>
            <person name="Huntemann M."/>
            <person name="Mavromatis K."/>
            <person name="Mikhailova N."/>
            <person name="Pati A."/>
            <person name="Chen A."/>
            <person name="Palaniappan K."/>
            <person name="Land M."/>
            <person name="Hauser L."/>
            <person name="Brambilla E.M."/>
            <person name="Rohde M."/>
            <person name="Verbarg S."/>
            <person name="Goker M."/>
            <person name="Bristow J."/>
            <person name="Eisen J.A."/>
            <person name="Markowitz V."/>
            <person name="Hugenholtz P."/>
            <person name="Kyrpides N.C."/>
            <person name="Klenk H.P."/>
            <person name="Woyke T."/>
        </authorList>
    </citation>
    <scope>NUCLEOTIDE SEQUENCE [LARGE SCALE GENOMIC DNA]</scope>
    <source>
        <strain evidence="10">ATCC 27775 / DSM 1100 / LMG 10767 / O</strain>
    </source>
</reference>
<sequence length="409" mass="45136">MKKITLLSTLVLGLLIGLTACYEKMEFGDTLAEPKLPDQVLDYASIQMPEHMKNTFLGFSNNIFGVNNGKPIDSFPINNPFPIDPNTGINNFANIGPPNPVVTNYGATLGRVLFYDPRLSINNSISCASCHKQELAFADNAQFSKGFGGKLTPRNSMAILNSGLNHNLFWDSRVHSVTQLALEPVRNHIEMGMESMEVLEKKLGNTTFYPELFAKAFGNSQVSSEKIANAMAQFVCSIISSNSKFDKGVSKDFSNFTELEKMGKALFFSAKTKCAECHAGQNFSAPDNPHSNDPYGMPGIEGTAVIGLELFSKDKGKDNGNFRIPSLRNIALTGPYMHDGRFTSLDQVVEHYNSGIQAHPELDPKFIDQDGKPLKMNLNAIEKKALVAFLRTLTDEQITKDQRYANPFN</sequence>
<evidence type="ECO:0000256" key="2">
    <source>
        <dbReference type="ARBA" id="ARBA00022617"/>
    </source>
</evidence>
<proteinExistence type="predicted"/>
<dbReference type="InterPro" id="IPR036909">
    <property type="entry name" value="Cyt_c-like_dom_sf"/>
</dbReference>
<dbReference type="GO" id="GO:0046872">
    <property type="term" value="F:metal ion binding"/>
    <property type="evidence" value="ECO:0007669"/>
    <property type="project" value="UniProtKB-KW"/>
</dbReference>
<reference key="2">
    <citation type="submission" date="2011-04" db="EMBL/GenBank/DDBJ databases">
        <title>Complete sequence of chromosome of Haliscomenobacter hydrossis DSM 1100.</title>
        <authorList>
            <consortium name="US DOE Joint Genome Institute (JGI-PGF)"/>
            <person name="Lucas S."/>
            <person name="Han J."/>
            <person name="Lapidus A."/>
            <person name="Bruce D."/>
            <person name="Goodwin L."/>
            <person name="Pitluck S."/>
            <person name="Peters L."/>
            <person name="Kyrpides N."/>
            <person name="Mavromatis K."/>
            <person name="Ivanova N."/>
            <person name="Ovchinnikova G."/>
            <person name="Pagani I."/>
            <person name="Daligault H."/>
            <person name="Detter J.C."/>
            <person name="Han C."/>
            <person name="Land M."/>
            <person name="Hauser L."/>
            <person name="Markowitz V."/>
            <person name="Cheng J.-F."/>
            <person name="Hugenholtz P."/>
            <person name="Woyke T."/>
            <person name="Wu D."/>
            <person name="Verbarg S."/>
            <person name="Frueling A."/>
            <person name="Brambilla E."/>
            <person name="Klenk H.-P."/>
            <person name="Eisen J.A."/>
        </authorList>
    </citation>
    <scope>NUCLEOTIDE SEQUENCE</scope>
    <source>
        <strain>DSM 1100</strain>
    </source>
</reference>
<feature type="domain" description="Cytochrome c" evidence="8">
    <location>
        <begin position="258"/>
        <end position="394"/>
    </location>
</feature>
<evidence type="ECO:0000256" key="7">
    <source>
        <dbReference type="PROSITE-ProRule" id="PRU00433"/>
    </source>
</evidence>
<dbReference type="PROSITE" id="PS51257">
    <property type="entry name" value="PROKAR_LIPOPROTEIN"/>
    <property type="match status" value="1"/>
</dbReference>
<evidence type="ECO:0000256" key="6">
    <source>
        <dbReference type="ARBA" id="ARBA00023004"/>
    </source>
</evidence>
<evidence type="ECO:0000313" key="9">
    <source>
        <dbReference type="EMBL" id="AEE51404.1"/>
    </source>
</evidence>
<dbReference type="KEGG" id="hhy:Halhy_3549"/>
<dbReference type="RefSeq" id="WP_013765944.1">
    <property type="nucleotide sequence ID" value="NC_015510.1"/>
</dbReference>
<dbReference type="AlphaFoldDB" id="F4KXP3"/>
<keyword evidence="5 9" id="KW-0560">Oxidoreductase</keyword>
<evidence type="ECO:0000259" key="8">
    <source>
        <dbReference type="PROSITE" id="PS51007"/>
    </source>
</evidence>
<dbReference type="STRING" id="760192.Halhy_3549"/>
<keyword evidence="4" id="KW-0732">Signal</keyword>
<dbReference type="EMBL" id="CP002691">
    <property type="protein sequence ID" value="AEE51404.1"/>
    <property type="molecule type" value="Genomic_DNA"/>
</dbReference>
<dbReference type="Pfam" id="PF03150">
    <property type="entry name" value="CCP_MauG"/>
    <property type="match status" value="1"/>
</dbReference>
<dbReference type="PANTHER" id="PTHR30600:SF10">
    <property type="entry name" value="BLL6722 PROTEIN"/>
    <property type="match status" value="1"/>
</dbReference>
<accession>F4KXP3</accession>
<keyword evidence="9" id="KW-0575">Peroxidase</keyword>
<evidence type="ECO:0000256" key="1">
    <source>
        <dbReference type="ARBA" id="ARBA00004196"/>
    </source>
</evidence>
<evidence type="ECO:0000256" key="5">
    <source>
        <dbReference type="ARBA" id="ARBA00023002"/>
    </source>
</evidence>
<dbReference type="GO" id="GO:0009055">
    <property type="term" value="F:electron transfer activity"/>
    <property type="evidence" value="ECO:0007669"/>
    <property type="project" value="InterPro"/>
</dbReference>
<gene>
    <name evidence="9" type="ordered locus">Halhy_3549</name>
</gene>
<evidence type="ECO:0000313" key="10">
    <source>
        <dbReference type="Proteomes" id="UP000008461"/>
    </source>
</evidence>
<keyword evidence="10" id="KW-1185">Reference proteome</keyword>